<comment type="similarity">
    <text evidence="2">Belongs to the ribonuclease III family.</text>
</comment>
<feature type="active site" evidence="8">
    <location>
        <position position="44"/>
    </location>
</feature>
<comment type="subunit">
    <text evidence="8">Homodimer.</text>
</comment>
<dbReference type="PROSITE" id="PS00517">
    <property type="entry name" value="RNASE_3_1"/>
    <property type="match status" value="1"/>
</dbReference>
<evidence type="ECO:0000256" key="4">
    <source>
        <dbReference type="ARBA" id="ARBA00022722"/>
    </source>
</evidence>
<dbReference type="PANTHER" id="PTHR11207:SF0">
    <property type="entry name" value="RIBONUCLEASE 3"/>
    <property type="match status" value="1"/>
</dbReference>
<dbReference type="RefSeq" id="WP_369666633.1">
    <property type="nucleotide sequence ID" value="NZ_JBDKXB010000007.1"/>
</dbReference>
<dbReference type="InterPro" id="IPR011907">
    <property type="entry name" value="RNase_III"/>
</dbReference>
<keyword evidence="8" id="KW-0479">Metal-binding</keyword>
<reference evidence="11 12" key="1">
    <citation type="submission" date="2024-05" db="EMBL/GenBank/DDBJ databases">
        <title>Genome Sequence and Characterization of the New Strain Purple Sulfur Bacterium of Genus Thioalkalicoccus.</title>
        <authorList>
            <person name="Bryantseva I.A."/>
            <person name="Kyndt J.A."/>
            <person name="Imhoff J.F."/>
        </authorList>
    </citation>
    <scope>NUCLEOTIDE SEQUENCE [LARGE SCALE GENOMIC DNA]</scope>
    <source>
        <strain evidence="11 12">Um2</strain>
    </source>
</reference>
<dbReference type="NCBIfam" id="TIGR02191">
    <property type="entry name" value="RNaseIII"/>
    <property type="match status" value="1"/>
</dbReference>
<protein>
    <recommendedName>
        <fullName evidence="8">Ribonuclease 3</fullName>
        <ecNumber evidence="8">3.1.26.3</ecNumber>
    </recommendedName>
    <alternativeName>
        <fullName evidence="8">Ribonuclease III</fullName>
        <shortName evidence="8">RNase III</shortName>
    </alternativeName>
</protein>
<keyword evidence="8" id="KW-0460">Magnesium</keyword>
<evidence type="ECO:0000256" key="3">
    <source>
        <dbReference type="ARBA" id="ARBA00022664"/>
    </source>
</evidence>
<keyword evidence="4 8" id="KW-0540">Nuclease</keyword>
<keyword evidence="12" id="KW-1185">Reference proteome</keyword>
<feature type="domain" description="DRBM" evidence="9">
    <location>
        <begin position="154"/>
        <end position="224"/>
    </location>
</feature>
<dbReference type="Gene3D" id="1.10.1520.10">
    <property type="entry name" value="Ribonuclease III domain"/>
    <property type="match status" value="1"/>
</dbReference>
<evidence type="ECO:0000259" key="9">
    <source>
        <dbReference type="PROSITE" id="PS50137"/>
    </source>
</evidence>
<dbReference type="PROSITE" id="PS50137">
    <property type="entry name" value="DS_RBD"/>
    <property type="match status" value="1"/>
</dbReference>
<dbReference type="InterPro" id="IPR014720">
    <property type="entry name" value="dsRBD_dom"/>
</dbReference>
<dbReference type="CDD" id="cd10845">
    <property type="entry name" value="DSRM_RNAse_III_family"/>
    <property type="match status" value="1"/>
</dbReference>
<evidence type="ECO:0000313" key="12">
    <source>
        <dbReference type="Proteomes" id="UP001564408"/>
    </source>
</evidence>
<dbReference type="HAMAP" id="MF_00104">
    <property type="entry name" value="RNase_III"/>
    <property type="match status" value="1"/>
</dbReference>
<evidence type="ECO:0000256" key="7">
    <source>
        <dbReference type="ARBA" id="ARBA00022884"/>
    </source>
</evidence>
<name>A0ABV4BCK6_9GAMM</name>
<feature type="binding site" evidence="8">
    <location>
        <position position="113"/>
    </location>
    <ligand>
        <name>Mg(2+)</name>
        <dbReference type="ChEBI" id="CHEBI:18420"/>
    </ligand>
</feature>
<proteinExistence type="inferred from homology"/>
<dbReference type="PROSITE" id="PS50142">
    <property type="entry name" value="RNASE_3_2"/>
    <property type="match status" value="1"/>
</dbReference>
<feature type="domain" description="RNase III" evidence="10">
    <location>
        <begin position="5"/>
        <end position="127"/>
    </location>
</feature>
<dbReference type="Pfam" id="PF14622">
    <property type="entry name" value="Ribonucleas_3_3"/>
    <property type="match status" value="1"/>
</dbReference>
<comment type="function">
    <text evidence="8">Digests double-stranded RNA. Involved in the processing of primary rRNA transcript to yield the immediate precursors to the large and small rRNAs (23S and 16S). Processes some mRNAs, and tRNAs when they are encoded in the rRNA operon. Processes pre-crRNA and tracrRNA of type II CRISPR loci if present in the organism.</text>
</comment>
<comment type="subcellular location">
    <subcellularLocation>
        <location evidence="8">Cytoplasm</location>
    </subcellularLocation>
</comment>
<dbReference type="SUPFAM" id="SSF54768">
    <property type="entry name" value="dsRNA-binding domain-like"/>
    <property type="match status" value="1"/>
</dbReference>
<feature type="binding site" evidence="8">
    <location>
        <position position="40"/>
    </location>
    <ligand>
        <name>Mg(2+)</name>
        <dbReference type="ChEBI" id="CHEBI:18420"/>
    </ligand>
</feature>
<evidence type="ECO:0000256" key="5">
    <source>
        <dbReference type="ARBA" id="ARBA00022759"/>
    </source>
</evidence>
<keyword evidence="7 8" id="KW-0694">RNA-binding</keyword>
<comment type="cofactor">
    <cofactor evidence="8">
        <name>Mg(2+)</name>
        <dbReference type="ChEBI" id="CHEBI:18420"/>
    </cofactor>
</comment>
<accession>A0ABV4BCK6</accession>
<keyword evidence="8" id="KW-0819">tRNA processing</keyword>
<organism evidence="11 12">
    <name type="scientific">Thioalkalicoccus limnaeus</name>
    <dbReference type="NCBI Taxonomy" id="120681"/>
    <lineage>
        <taxon>Bacteria</taxon>
        <taxon>Pseudomonadati</taxon>
        <taxon>Pseudomonadota</taxon>
        <taxon>Gammaproteobacteria</taxon>
        <taxon>Chromatiales</taxon>
        <taxon>Chromatiaceae</taxon>
        <taxon>Thioalkalicoccus</taxon>
    </lineage>
</organism>
<dbReference type="InterPro" id="IPR036389">
    <property type="entry name" value="RNase_III_sf"/>
</dbReference>
<dbReference type="InterPro" id="IPR000999">
    <property type="entry name" value="RNase_III_dom"/>
</dbReference>
<feature type="active site" evidence="8">
    <location>
        <position position="116"/>
    </location>
</feature>
<dbReference type="EC" id="3.1.26.3" evidence="8"/>
<dbReference type="Pfam" id="PF00035">
    <property type="entry name" value="dsrm"/>
    <property type="match status" value="1"/>
</dbReference>
<evidence type="ECO:0000256" key="8">
    <source>
        <dbReference type="HAMAP-Rule" id="MF_00104"/>
    </source>
</evidence>
<keyword evidence="3 8" id="KW-0507">mRNA processing</keyword>
<feature type="binding site" evidence="8">
    <location>
        <position position="116"/>
    </location>
    <ligand>
        <name>Mg(2+)</name>
        <dbReference type="ChEBI" id="CHEBI:18420"/>
    </ligand>
</feature>
<dbReference type="EMBL" id="JBDKXB010000007">
    <property type="protein sequence ID" value="MEY6432243.1"/>
    <property type="molecule type" value="Genomic_DNA"/>
</dbReference>
<evidence type="ECO:0000259" key="10">
    <source>
        <dbReference type="PROSITE" id="PS50142"/>
    </source>
</evidence>
<keyword evidence="5 8" id="KW-0255">Endonuclease</keyword>
<dbReference type="GO" id="GO:0004525">
    <property type="term" value="F:ribonuclease III activity"/>
    <property type="evidence" value="ECO:0007669"/>
    <property type="project" value="UniProtKB-EC"/>
</dbReference>
<comment type="catalytic activity">
    <reaction evidence="1 8">
        <text>Endonucleolytic cleavage to 5'-phosphomonoester.</text>
        <dbReference type="EC" id="3.1.26.3"/>
    </reaction>
</comment>
<keyword evidence="8" id="KW-0698">rRNA processing</keyword>
<dbReference type="Gene3D" id="3.30.160.20">
    <property type="match status" value="1"/>
</dbReference>
<dbReference type="PANTHER" id="PTHR11207">
    <property type="entry name" value="RIBONUCLEASE III"/>
    <property type="match status" value="1"/>
</dbReference>
<dbReference type="SMART" id="SM00358">
    <property type="entry name" value="DSRM"/>
    <property type="match status" value="1"/>
</dbReference>
<dbReference type="CDD" id="cd00593">
    <property type="entry name" value="RIBOc"/>
    <property type="match status" value="1"/>
</dbReference>
<evidence type="ECO:0000256" key="6">
    <source>
        <dbReference type="ARBA" id="ARBA00022801"/>
    </source>
</evidence>
<evidence type="ECO:0000313" key="11">
    <source>
        <dbReference type="EMBL" id="MEY6432243.1"/>
    </source>
</evidence>
<keyword evidence="8" id="KW-0699">rRNA-binding</keyword>
<gene>
    <name evidence="8 11" type="primary">rnc</name>
    <name evidence="11" type="ORF">ABC977_07440</name>
</gene>
<evidence type="ECO:0000256" key="1">
    <source>
        <dbReference type="ARBA" id="ARBA00000109"/>
    </source>
</evidence>
<dbReference type="SMART" id="SM00535">
    <property type="entry name" value="RIBOc"/>
    <property type="match status" value="1"/>
</dbReference>
<dbReference type="Proteomes" id="UP001564408">
    <property type="component" value="Unassembled WGS sequence"/>
</dbReference>
<keyword evidence="6 8" id="KW-0378">Hydrolase</keyword>
<comment type="caution">
    <text evidence="11">The sequence shown here is derived from an EMBL/GenBank/DDBJ whole genome shotgun (WGS) entry which is preliminary data.</text>
</comment>
<dbReference type="SUPFAM" id="SSF69065">
    <property type="entry name" value="RNase III domain-like"/>
    <property type="match status" value="1"/>
</dbReference>
<sequence>MNEDLRPLSKRLGHRFDNEALLEQALTHRSAGSRNNERLEFLGDALLGLIIAEALWARFPEASEGQLSRLRASLVNKERLAGLARELALGDYLRLGPGEWRTGGHGRDSILADALEATFASVYLDRGFDAVRRVILGLYEEALAGTRDDQVGKDPKTRLQEWLQGRKRPLPEYEVREIGGSPHAQQFLVGCRLTDDGSEVCGQGTSRRRAEQAAAEAMLRRIEDDSQSHQS</sequence>
<keyword evidence="8" id="KW-0963">Cytoplasm</keyword>
<evidence type="ECO:0000256" key="2">
    <source>
        <dbReference type="ARBA" id="ARBA00010183"/>
    </source>
</evidence>